<evidence type="ECO:0000313" key="4">
    <source>
        <dbReference type="EMBL" id="GBF87753.1"/>
    </source>
</evidence>
<dbReference type="GO" id="GO:0005634">
    <property type="term" value="C:nucleus"/>
    <property type="evidence" value="ECO:0007669"/>
    <property type="project" value="TreeGrafter"/>
</dbReference>
<evidence type="ECO:0000259" key="3">
    <source>
        <dbReference type="PROSITE" id="PS51184"/>
    </source>
</evidence>
<proteinExistence type="predicted"/>
<dbReference type="STRING" id="307507.A0A2V0NQD6"/>
<feature type="region of interest" description="Disordered" evidence="1">
    <location>
        <begin position="520"/>
        <end position="580"/>
    </location>
</feature>
<feature type="region of interest" description="Disordered" evidence="1">
    <location>
        <begin position="326"/>
        <end position="478"/>
    </location>
</feature>
<dbReference type="PANTHER" id="PTHR10694:SF7">
    <property type="entry name" value="[HISTONE H3]-TRIMETHYL-L-LYSINE(9) DEMETHYLASE"/>
    <property type="match status" value="1"/>
</dbReference>
<dbReference type="OrthoDB" id="9547406at2759"/>
<dbReference type="InterPro" id="IPR003349">
    <property type="entry name" value="JmjN"/>
</dbReference>
<dbReference type="EMBL" id="BDRX01000002">
    <property type="protein sequence ID" value="GBF87753.1"/>
    <property type="molecule type" value="Genomic_DNA"/>
</dbReference>
<dbReference type="SUPFAM" id="SSF51197">
    <property type="entry name" value="Clavaminate synthase-like"/>
    <property type="match status" value="1"/>
</dbReference>
<feature type="domain" description="JmjC" evidence="3">
    <location>
        <begin position="145"/>
        <end position="309"/>
    </location>
</feature>
<name>A0A2V0NQD6_9CHLO</name>
<dbReference type="GO" id="GO:0051864">
    <property type="term" value="F:histone H3K36 demethylase activity"/>
    <property type="evidence" value="ECO:0007669"/>
    <property type="project" value="TreeGrafter"/>
</dbReference>
<feature type="domain" description="JmjN" evidence="2">
    <location>
        <begin position="10"/>
        <end position="52"/>
    </location>
</feature>
<dbReference type="GO" id="GO:0010468">
    <property type="term" value="P:regulation of gene expression"/>
    <property type="evidence" value="ECO:0007669"/>
    <property type="project" value="TreeGrafter"/>
</dbReference>
<organism evidence="4 5">
    <name type="scientific">Raphidocelis subcapitata</name>
    <dbReference type="NCBI Taxonomy" id="307507"/>
    <lineage>
        <taxon>Eukaryota</taxon>
        <taxon>Viridiplantae</taxon>
        <taxon>Chlorophyta</taxon>
        <taxon>core chlorophytes</taxon>
        <taxon>Chlorophyceae</taxon>
        <taxon>CS clade</taxon>
        <taxon>Sphaeropleales</taxon>
        <taxon>Selenastraceae</taxon>
        <taxon>Raphidocelis</taxon>
    </lineage>
</organism>
<dbReference type="PROSITE" id="PS51183">
    <property type="entry name" value="JMJN"/>
    <property type="match status" value="1"/>
</dbReference>
<dbReference type="Pfam" id="PF02373">
    <property type="entry name" value="JmjC"/>
    <property type="match status" value="1"/>
</dbReference>
<evidence type="ECO:0000313" key="5">
    <source>
        <dbReference type="Proteomes" id="UP000247498"/>
    </source>
</evidence>
<feature type="compositionally biased region" description="Low complexity" evidence="1">
    <location>
        <begin position="374"/>
        <end position="411"/>
    </location>
</feature>
<evidence type="ECO:0000259" key="2">
    <source>
        <dbReference type="PROSITE" id="PS51183"/>
    </source>
</evidence>
<dbReference type="InterPro" id="IPR003347">
    <property type="entry name" value="JmjC_dom"/>
</dbReference>
<dbReference type="GO" id="GO:0032454">
    <property type="term" value="F:histone H3K9 demethylase activity"/>
    <property type="evidence" value="ECO:0007669"/>
    <property type="project" value="TreeGrafter"/>
</dbReference>
<accession>A0A2V0NQD6</accession>
<dbReference type="SMART" id="SM00558">
    <property type="entry name" value="JmjC"/>
    <property type="match status" value="1"/>
</dbReference>
<feature type="compositionally biased region" description="Low complexity" evidence="1">
    <location>
        <begin position="429"/>
        <end position="454"/>
    </location>
</feature>
<dbReference type="PROSITE" id="PS51184">
    <property type="entry name" value="JMJC"/>
    <property type="match status" value="1"/>
</dbReference>
<feature type="compositionally biased region" description="Acidic residues" evidence="1">
    <location>
        <begin position="351"/>
        <end position="373"/>
    </location>
</feature>
<dbReference type="GO" id="GO:0000785">
    <property type="term" value="C:chromatin"/>
    <property type="evidence" value="ECO:0007669"/>
    <property type="project" value="TreeGrafter"/>
</dbReference>
<keyword evidence="5" id="KW-1185">Reference proteome</keyword>
<comment type="caution">
    <text evidence="4">The sequence shown here is derived from an EMBL/GenBank/DDBJ whole genome shotgun (WGS) entry which is preliminary data.</text>
</comment>
<sequence length="685" mass="72967">MGRENGGEELLVLRPTVAEFSKPFTEFVRKVLKQHPNIGMFKVVPPQGWKARRRPFPKLSSVEIATPIKQIVYGKGGVYRCILMEQKGLTAERFKELSESEGRRAPESKRGKDLGDALLERSFWSSVTINPPFYGADTPQSFFDEKLDYGWNLRHLEGCLLRRSGVPQIPGVTSPMTYFGMWKSFFSWHVEDADLYSINFLHWGAPKVWYCVAPSQRDKFERMAQSLYPELHRGCRAFMRHKDVLLSPQMLKTYGVEYTMAKQEPGEFIVLNAAAYHAGYNLGFNCAEAINFALPEWVDMGRRVVRCKCDVMRDGVRISMRYFGCETDSSDEEDDDESSGTDATDSGSDGESGEGSEAEGSDEEEEEGEEEGADGAPRARASRRVAAQAKAKAASPSSAAAAAAGGKRGAPASPPDSPPAPKRPKGRQTRTALAAAAAASKQRSSRTSAEARARLAAKGKRGGKVSPSSAGADTAGLHPTDLVLASLRRAAAAAADMRAAHAVRAAAAAAAAGEAPDAAASDAGAWESSGGGDEFGAASDGPVSGSEPPSPTAARASLRRAGRLPSGGGGGGGGAVAAPSGAAPQVIVGESRGKRFFYLVQPMQALSGPAAAAAAAAARPKGLITLRWLKESSDGLFRPSAETWEEKAEALVSVRTQWVTPPDGGPGGWRLLTLRSRILDTEFID</sequence>
<feature type="compositionally biased region" description="Pro residues" evidence="1">
    <location>
        <begin position="412"/>
        <end position="421"/>
    </location>
</feature>
<gene>
    <name evidence="4" type="ORF">Rsub_00464</name>
</gene>
<protein>
    <submittedName>
        <fullName evidence="4">Jumonji domain-containing protein</fullName>
    </submittedName>
</protein>
<dbReference type="Gene3D" id="2.60.120.650">
    <property type="entry name" value="Cupin"/>
    <property type="match status" value="1"/>
</dbReference>
<dbReference type="AlphaFoldDB" id="A0A2V0NQD6"/>
<dbReference type="PANTHER" id="PTHR10694">
    <property type="entry name" value="LYSINE-SPECIFIC DEMETHYLASE"/>
    <property type="match status" value="1"/>
</dbReference>
<feature type="compositionally biased region" description="Low complexity" evidence="1">
    <location>
        <begin position="340"/>
        <end position="349"/>
    </location>
</feature>
<dbReference type="InParanoid" id="A0A2V0NQD6"/>
<dbReference type="SMART" id="SM00545">
    <property type="entry name" value="JmjN"/>
    <property type="match status" value="1"/>
</dbReference>
<reference evidence="4 5" key="1">
    <citation type="journal article" date="2018" name="Sci. Rep.">
        <title>Raphidocelis subcapitata (=Pseudokirchneriella subcapitata) provides an insight into genome evolution and environmental adaptations in the Sphaeropleales.</title>
        <authorList>
            <person name="Suzuki S."/>
            <person name="Yamaguchi H."/>
            <person name="Nakajima N."/>
            <person name="Kawachi M."/>
        </authorList>
    </citation>
    <scope>NUCLEOTIDE SEQUENCE [LARGE SCALE GENOMIC DNA]</scope>
    <source>
        <strain evidence="4 5">NIES-35</strain>
    </source>
</reference>
<evidence type="ECO:0000256" key="1">
    <source>
        <dbReference type="SAM" id="MobiDB-lite"/>
    </source>
</evidence>
<dbReference type="Proteomes" id="UP000247498">
    <property type="component" value="Unassembled WGS sequence"/>
</dbReference>
<feature type="compositionally biased region" description="Acidic residues" evidence="1">
    <location>
        <begin position="328"/>
        <end position="339"/>
    </location>
</feature>
<feature type="compositionally biased region" description="Gly residues" evidence="1">
    <location>
        <begin position="565"/>
        <end position="575"/>
    </location>
</feature>